<dbReference type="InterPro" id="IPR042193">
    <property type="entry name" value="FHIPEP_3"/>
</dbReference>
<name>S9QDK9_9RHOB</name>
<dbReference type="EMBL" id="APVH01000042">
    <property type="protein sequence ID" value="EPX78002.1"/>
    <property type="molecule type" value="Genomic_DNA"/>
</dbReference>
<keyword evidence="3 7" id="KW-1003">Cell membrane</keyword>
<dbReference type="InterPro" id="IPR042194">
    <property type="entry name" value="FHIPEP_1"/>
</dbReference>
<comment type="caution">
    <text evidence="8">The sequence shown here is derived from an EMBL/GenBank/DDBJ whole genome shotgun (WGS) entry which is preliminary data.</text>
</comment>
<dbReference type="GO" id="GO:0005886">
    <property type="term" value="C:plasma membrane"/>
    <property type="evidence" value="ECO:0007669"/>
    <property type="project" value="UniProtKB-SubCell"/>
</dbReference>
<dbReference type="Gene3D" id="1.10.8.540">
    <property type="entry name" value="FHIPEP family, domain 3"/>
    <property type="match status" value="1"/>
</dbReference>
<sequence>MTTGPDIGQKGKLAALGTSNKDIGFALGIVLVLAVLFIPLPKMLLDFGLAISLTVSILVLMVALWIRKPLEFDAFPTLLLVVTMLRLSLNVASTRLILSEGNTGTSAAGDIIEGFSQVIVGGDYVIGVVIFTILVVINFMVITKGATRIAEVSARFTLDAIPGKQMAIDADLGSGAIDDAEARRRRDELNEESSFMGAMDGASKFVRGDAIAGIIITLINVVGGIIIGVMQHDMTVASAANNYTVLTIGDGLVSQIPALVVSLAAGLIVTKGGREGAANEAIFDQLGKYPRAMFMASGLILLLGLLPGFPFVLFLVLSGALIALGVFVQKETQRKAREKAAQEAEEKDPNVSYSEEAPEQILRLDDMRLELGGGLVPMISSMDAALPGNVRSLRNLFAEEFGFILPPIRIVDNAEMEGNSYTISLQGSKVAEGDIRPNAMMVIDPANGKINLKGEKTREPTFNLNAMWIDPNLAEEAEQQGYTVVDPESVITTHLTETIKEHMPSLMTYGAARELVENLDREYQKLLSEMNQQAPTVMLQRVLQNLLAERVSVRNLPLIVESLTEAASQSSNLASITEHVRQKLSNQICQSLVDSSGFLPVVVMSDAWENEFVQSVRQNGDDTDFVMAPARVQEFVLDAKKVLEVFAQRDEWPAVMVTPQVRVFVRSMLERVSPQTAVISHNEVHRKTPIKTVATISSE</sequence>
<dbReference type="PANTHER" id="PTHR30161:SF1">
    <property type="entry name" value="FLAGELLAR BIOSYNTHESIS PROTEIN FLHA-RELATED"/>
    <property type="match status" value="1"/>
</dbReference>
<protein>
    <recommendedName>
        <fullName evidence="7">Flagellar biosynthesis protein FlhA</fullName>
    </recommendedName>
</protein>
<keyword evidence="8" id="KW-0969">Cilium</keyword>
<keyword evidence="5 7" id="KW-1133">Transmembrane helix</keyword>
<comment type="similarity">
    <text evidence="2 7">Belongs to the FHIPEP (flagella/HR/invasion proteins export pore) family.</text>
</comment>
<keyword evidence="7" id="KW-1005">Bacterial flagellum biogenesis</keyword>
<dbReference type="Gene3D" id="3.40.50.12790">
    <property type="entry name" value="FHIPEP family, domain 4"/>
    <property type="match status" value="1"/>
</dbReference>
<evidence type="ECO:0000256" key="6">
    <source>
        <dbReference type="ARBA" id="ARBA00023136"/>
    </source>
</evidence>
<dbReference type="AlphaFoldDB" id="S9QDK9"/>
<feature type="transmembrane region" description="Helical" evidence="7">
    <location>
        <begin position="210"/>
        <end position="232"/>
    </location>
</feature>
<dbReference type="eggNOG" id="COG1298">
    <property type="taxonomic scope" value="Bacteria"/>
</dbReference>
<dbReference type="Gene3D" id="3.40.30.60">
    <property type="entry name" value="FHIPEP family, domain 1"/>
    <property type="match status" value="1"/>
</dbReference>
<evidence type="ECO:0000313" key="8">
    <source>
        <dbReference type="EMBL" id="EPX78002.1"/>
    </source>
</evidence>
<dbReference type="InterPro" id="IPR006301">
    <property type="entry name" value="FlhA"/>
</dbReference>
<keyword evidence="6 7" id="KW-0472">Membrane</keyword>
<feature type="transmembrane region" description="Helical" evidence="7">
    <location>
        <begin position="252"/>
        <end position="269"/>
    </location>
</feature>
<evidence type="ECO:0000256" key="2">
    <source>
        <dbReference type="ARBA" id="ARBA00008835"/>
    </source>
</evidence>
<keyword evidence="8" id="KW-0282">Flagellum</keyword>
<evidence type="ECO:0000256" key="5">
    <source>
        <dbReference type="ARBA" id="ARBA00022989"/>
    </source>
</evidence>
<dbReference type="RefSeq" id="WP_020040051.1">
    <property type="nucleotide sequence ID" value="NZ_KE557281.1"/>
</dbReference>
<gene>
    <name evidence="7" type="primary">flhA</name>
    <name evidence="8" type="ORF">Salmuc_03324</name>
</gene>
<dbReference type="GO" id="GO:0009306">
    <property type="term" value="P:protein secretion"/>
    <property type="evidence" value="ECO:0007669"/>
    <property type="project" value="InterPro"/>
</dbReference>
<dbReference type="PRINTS" id="PR00949">
    <property type="entry name" value="TYPE3IMAPROT"/>
</dbReference>
<dbReference type="PANTHER" id="PTHR30161">
    <property type="entry name" value="FLAGELLAR EXPORT PROTEIN, MEMBRANE FLHA SUBUNIT-RELATED"/>
    <property type="match status" value="1"/>
</dbReference>
<feature type="transmembrane region" description="Helical" evidence="7">
    <location>
        <begin position="23"/>
        <end position="41"/>
    </location>
</feature>
<organism evidence="8 9">
    <name type="scientific">Salipiger mucosus DSM 16094</name>
    <dbReference type="NCBI Taxonomy" id="1123237"/>
    <lineage>
        <taxon>Bacteria</taxon>
        <taxon>Pseudomonadati</taxon>
        <taxon>Pseudomonadota</taxon>
        <taxon>Alphaproteobacteria</taxon>
        <taxon>Rhodobacterales</taxon>
        <taxon>Roseobacteraceae</taxon>
        <taxon>Salipiger</taxon>
    </lineage>
</organism>
<feature type="transmembrane region" description="Helical" evidence="7">
    <location>
        <begin position="118"/>
        <end position="141"/>
    </location>
</feature>
<reference evidence="9" key="1">
    <citation type="journal article" date="2014" name="Stand. Genomic Sci.">
        <title>Genome sequence of the exopolysaccharide-producing Salipiger mucosus type strain (DSM 16094(T)), a moderately halophilic member of the Roseobacter clade.</title>
        <authorList>
            <person name="Riedel T."/>
            <person name="Spring S."/>
            <person name="Fiebig A."/>
            <person name="Petersen J."/>
            <person name="Kyrpides N.C."/>
            <person name="Goker M."/>
            <person name="Klenk H.P."/>
        </authorList>
    </citation>
    <scope>NUCLEOTIDE SEQUENCE [LARGE SCALE GENOMIC DNA]</scope>
    <source>
        <strain evidence="9">DSM 16094</strain>
    </source>
</reference>
<keyword evidence="4 7" id="KW-0812">Transmembrane</keyword>
<dbReference type="NCBIfam" id="TIGR01398">
    <property type="entry name" value="FlhA"/>
    <property type="match status" value="1"/>
</dbReference>
<comment type="caution">
    <text evidence="7">Lacks conserved residue(s) required for the propagation of feature annotation.</text>
</comment>
<dbReference type="STRING" id="1123237.Salmuc_03324"/>
<proteinExistence type="inferred from homology"/>
<keyword evidence="7" id="KW-0813">Transport</keyword>
<evidence type="ECO:0000256" key="3">
    <source>
        <dbReference type="ARBA" id="ARBA00022475"/>
    </source>
</evidence>
<evidence type="ECO:0000256" key="7">
    <source>
        <dbReference type="RuleBase" id="RU364093"/>
    </source>
</evidence>
<dbReference type="Pfam" id="PF00771">
    <property type="entry name" value="FHIPEP"/>
    <property type="match status" value="1"/>
</dbReference>
<comment type="subcellular location">
    <subcellularLocation>
        <location evidence="1 7">Cell membrane</location>
        <topology evidence="1 7">Multi-pass membrane protein</topology>
    </subcellularLocation>
</comment>
<comment type="function">
    <text evidence="7">Required for formation of the rod structure of the flagellar apparatus. Together with FliI and FliH, may constitute the export apparatus of flagellin.</text>
</comment>
<dbReference type="PIRSF" id="PIRSF005419">
    <property type="entry name" value="FlhA"/>
    <property type="match status" value="1"/>
</dbReference>
<dbReference type="Proteomes" id="UP000015347">
    <property type="component" value="Unassembled WGS sequence"/>
</dbReference>
<dbReference type="InterPro" id="IPR042196">
    <property type="entry name" value="FHIPEP_4"/>
</dbReference>
<feature type="transmembrane region" description="Helical" evidence="7">
    <location>
        <begin position="47"/>
        <end position="66"/>
    </location>
</feature>
<evidence type="ECO:0000313" key="9">
    <source>
        <dbReference type="Proteomes" id="UP000015347"/>
    </source>
</evidence>
<keyword evidence="7" id="KW-1006">Bacterial flagellum protein export</keyword>
<keyword evidence="9" id="KW-1185">Reference proteome</keyword>
<keyword evidence="8" id="KW-0966">Cell projection</keyword>
<keyword evidence="7" id="KW-0653">Protein transport</keyword>
<dbReference type="GO" id="GO:0044780">
    <property type="term" value="P:bacterial-type flagellum assembly"/>
    <property type="evidence" value="ECO:0007669"/>
    <property type="project" value="InterPro"/>
</dbReference>
<evidence type="ECO:0000256" key="4">
    <source>
        <dbReference type="ARBA" id="ARBA00022692"/>
    </source>
</evidence>
<evidence type="ECO:0000256" key="1">
    <source>
        <dbReference type="ARBA" id="ARBA00004651"/>
    </source>
</evidence>
<dbReference type="HOGENOM" id="CLU_015346_3_0_5"/>
<accession>S9QDK9</accession>
<dbReference type="OrthoDB" id="9759185at2"/>
<dbReference type="InterPro" id="IPR001712">
    <property type="entry name" value="T3SS_FHIPEP"/>
</dbReference>